<dbReference type="InterPro" id="IPR029055">
    <property type="entry name" value="Ntn_hydrolases_N"/>
</dbReference>
<dbReference type="AlphaFoldDB" id="A0AAV0RJI3"/>
<comment type="catalytic activity">
    <reaction evidence="1">
        <text>Cleavage of a beta-linked Asp residue from the N-terminus of a polypeptide.</text>
        <dbReference type="EC" id="3.4.19.5"/>
    </reaction>
</comment>
<evidence type="ECO:0000256" key="6">
    <source>
        <dbReference type="ARBA" id="ARBA00022813"/>
    </source>
</evidence>
<dbReference type="FunFam" id="3.60.20.30:FF:000001">
    <property type="entry name" value="Isoaspartyl peptidase/L-asparaginase"/>
    <property type="match status" value="1"/>
</dbReference>
<dbReference type="GO" id="GO:0008798">
    <property type="term" value="F:beta-aspartyl-peptidase activity"/>
    <property type="evidence" value="ECO:0007669"/>
    <property type="project" value="UniProtKB-EC"/>
</dbReference>
<reference evidence="10" key="1">
    <citation type="submission" date="2022-08" db="EMBL/GenBank/DDBJ databases">
        <authorList>
            <person name="Gutierrez-Valencia J."/>
        </authorList>
    </citation>
    <scope>NUCLEOTIDE SEQUENCE</scope>
</reference>
<keyword evidence="6" id="KW-0068">Autocatalytic cleavage</keyword>
<feature type="binding site" evidence="8">
    <location>
        <begin position="223"/>
        <end position="226"/>
    </location>
    <ligand>
        <name>substrate</name>
    </ligand>
</feature>
<keyword evidence="11" id="KW-1185">Reference proteome</keyword>
<evidence type="ECO:0000256" key="8">
    <source>
        <dbReference type="PIRSR" id="PIRSR600246-2"/>
    </source>
</evidence>
<dbReference type="CDD" id="cd04701">
    <property type="entry name" value="Asparaginase_2"/>
    <property type="match status" value="1"/>
</dbReference>
<evidence type="ECO:0000256" key="5">
    <source>
        <dbReference type="ARBA" id="ARBA00022801"/>
    </source>
</evidence>
<evidence type="ECO:0000256" key="9">
    <source>
        <dbReference type="PIRSR" id="PIRSR600246-3"/>
    </source>
</evidence>
<dbReference type="GO" id="GO:0004067">
    <property type="term" value="F:asparaginase activity"/>
    <property type="evidence" value="ECO:0007669"/>
    <property type="project" value="UniProtKB-ARBA"/>
</dbReference>
<evidence type="ECO:0000313" key="10">
    <source>
        <dbReference type="EMBL" id="CAI0556572.1"/>
    </source>
</evidence>
<dbReference type="Gene3D" id="3.60.20.30">
    <property type="entry name" value="(Glycosyl)asparaginase"/>
    <property type="match status" value="1"/>
</dbReference>
<accession>A0AAV0RJI3</accession>
<dbReference type="Proteomes" id="UP001154282">
    <property type="component" value="Unassembled WGS sequence"/>
</dbReference>
<dbReference type="GO" id="GO:0006508">
    <property type="term" value="P:proteolysis"/>
    <property type="evidence" value="ECO:0007669"/>
    <property type="project" value="UniProtKB-KW"/>
</dbReference>
<comment type="caution">
    <text evidence="10">The sequence shown here is derived from an EMBL/GenBank/DDBJ whole genome shotgun (WGS) entry which is preliminary data.</text>
</comment>
<organism evidence="10 11">
    <name type="scientific">Linum tenue</name>
    <dbReference type="NCBI Taxonomy" id="586396"/>
    <lineage>
        <taxon>Eukaryota</taxon>
        <taxon>Viridiplantae</taxon>
        <taxon>Streptophyta</taxon>
        <taxon>Embryophyta</taxon>
        <taxon>Tracheophyta</taxon>
        <taxon>Spermatophyta</taxon>
        <taxon>Magnoliopsida</taxon>
        <taxon>eudicotyledons</taxon>
        <taxon>Gunneridae</taxon>
        <taxon>Pentapetalae</taxon>
        <taxon>rosids</taxon>
        <taxon>fabids</taxon>
        <taxon>Malpighiales</taxon>
        <taxon>Linaceae</taxon>
        <taxon>Linum</taxon>
    </lineage>
</organism>
<feature type="active site" description="Nucleophile" evidence="7">
    <location>
        <position position="195"/>
    </location>
</feature>
<evidence type="ECO:0000256" key="2">
    <source>
        <dbReference type="ARBA" id="ARBA00011601"/>
    </source>
</evidence>
<evidence type="ECO:0000256" key="3">
    <source>
        <dbReference type="ARBA" id="ARBA00012879"/>
    </source>
</evidence>
<sequence>MGWAIALHGGAGDIPRSLSPDRRLPREAALRHCLQLGVSALQSHAHPLDVVELVVCELENHPQFNAGKGSVLTTDGTVEMEACIMDGKTMRCGAVSGLTTVVNAVSVARLVMDKTPHIYLGFQGAEAFAREHGLETVDPSHFITPENIERLKQAKEANRVQGMAQQIDYTQPIKQDEKSEVLAANGGSGDSQIGTVGCVAVDRDGNLATATSTGGLVNKMVGRIGDTPVIGAGTYANSYCAVSATGRGEAVIRATVARDVAALMEYKGLSLQEAAAYVVGERVPQGTAGLVAVSASGEVTMPFNTTGMFRACATEDGYTEIGIWPTEQE</sequence>
<dbReference type="PANTHER" id="PTHR10188:SF6">
    <property type="entry name" value="N(4)-(BETA-N-ACETYLGLUCOSAMINYL)-L-ASPARAGINASE"/>
    <property type="match status" value="1"/>
</dbReference>
<evidence type="ECO:0000313" key="11">
    <source>
        <dbReference type="Proteomes" id="UP001154282"/>
    </source>
</evidence>
<evidence type="ECO:0000256" key="4">
    <source>
        <dbReference type="ARBA" id="ARBA00022670"/>
    </source>
</evidence>
<gene>
    <name evidence="10" type="ORF">LITE_LOCUS48022</name>
</gene>
<keyword evidence="5" id="KW-0378">Hydrolase</keyword>
<keyword evidence="4" id="KW-0645">Protease</keyword>
<name>A0AAV0RJI3_9ROSI</name>
<feature type="site" description="Cleavage; by autolysis" evidence="9">
    <location>
        <begin position="194"/>
        <end position="195"/>
    </location>
</feature>
<dbReference type="SUPFAM" id="SSF56235">
    <property type="entry name" value="N-terminal nucleophile aminohydrolases (Ntn hydrolases)"/>
    <property type="match status" value="1"/>
</dbReference>
<dbReference type="PANTHER" id="PTHR10188">
    <property type="entry name" value="L-ASPARAGINASE"/>
    <property type="match status" value="1"/>
</dbReference>
<dbReference type="EMBL" id="CAMGYJ010000010">
    <property type="protein sequence ID" value="CAI0556572.1"/>
    <property type="molecule type" value="Genomic_DNA"/>
</dbReference>
<comment type="subunit">
    <text evidence="2">Heterotetramer of two alpha and two beta chains arranged as a dimer of alpha/beta heterodimers.</text>
</comment>
<dbReference type="EC" id="3.4.19.5" evidence="3"/>
<dbReference type="Pfam" id="PF01112">
    <property type="entry name" value="Asparaginase_2"/>
    <property type="match status" value="1"/>
</dbReference>
<dbReference type="InterPro" id="IPR000246">
    <property type="entry name" value="Peptidase_T2"/>
</dbReference>
<feature type="binding site" evidence="8">
    <location>
        <begin position="245"/>
        <end position="248"/>
    </location>
    <ligand>
        <name>substrate</name>
    </ligand>
</feature>
<evidence type="ECO:0000256" key="1">
    <source>
        <dbReference type="ARBA" id="ARBA00000306"/>
    </source>
</evidence>
<evidence type="ECO:0000256" key="7">
    <source>
        <dbReference type="PIRSR" id="PIRSR600246-1"/>
    </source>
</evidence>
<protein>
    <recommendedName>
        <fullName evidence="3">beta-aspartyl-peptidase</fullName>
        <ecNumber evidence="3">3.4.19.5</ecNumber>
    </recommendedName>
</protein>
<proteinExistence type="predicted"/>